<dbReference type="InterPro" id="IPR029062">
    <property type="entry name" value="Class_I_gatase-like"/>
</dbReference>
<dbReference type="RefSeq" id="WP_260116677.1">
    <property type="nucleotide sequence ID" value="NZ_CP093361.1"/>
</dbReference>
<keyword evidence="2" id="KW-1185">Reference proteome</keyword>
<reference evidence="1" key="1">
    <citation type="journal article" date="2022" name="Int. J. Syst. Evol. Microbiol.">
        <title>Apilactobacillus apisilvae sp. nov., Nicolia spurrieriana gen. nov. sp. nov., Bombilactobacillus folatiphilus sp. nov. and Bombilactobacillus thymidiniphilus sp. nov., four new lactic acid bacterial isolates from stingless bees Tetragonula carbonaria and Austroplebeia australis.</title>
        <authorList>
            <person name="Oliphant S.A."/>
            <person name="Watson-Haigh N.S."/>
            <person name="Sumby K.M."/>
            <person name="Gardner J."/>
            <person name="Groom S."/>
            <person name="Jiranek V."/>
        </authorList>
    </citation>
    <scope>NUCLEOTIDE SEQUENCE</scope>
    <source>
        <strain evidence="1">SGEP1_A5</strain>
    </source>
</reference>
<evidence type="ECO:0000313" key="1">
    <source>
        <dbReference type="EMBL" id="UQS86876.1"/>
    </source>
</evidence>
<proteinExistence type="predicted"/>
<dbReference type="EMBL" id="CP093361">
    <property type="protein sequence ID" value="UQS86876.1"/>
    <property type="molecule type" value="Genomic_DNA"/>
</dbReference>
<dbReference type="AlphaFoldDB" id="A0A976RSB4"/>
<dbReference type="Gene3D" id="3.40.50.880">
    <property type="match status" value="1"/>
</dbReference>
<dbReference type="SUPFAM" id="SSF52317">
    <property type="entry name" value="Class I glutamine amidotransferase-like"/>
    <property type="match status" value="1"/>
</dbReference>
<dbReference type="KEGG" id="lbe:MOO44_08435"/>
<accession>A0A976RSB4</accession>
<sequence>MIEKLIDNSFIIKSPVKEVGWAPVQLQSDVISGISETLMALHWHQDMFEIPDGAQLLFSTAGLKN</sequence>
<gene>
    <name evidence="1" type="ORF">MOO44_08435</name>
</gene>
<protein>
    <submittedName>
        <fullName evidence="1">Uncharacterized protein</fullName>
    </submittedName>
</protein>
<name>A0A976RSB4_9LACO</name>
<evidence type="ECO:0000313" key="2">
    <source>
        <dbReference type="Proteomes" id="UP000831181"/>
    </source>
</evidence>
<organism evidence="1 2">
    <name type="scientific">Nicoliella spurrieriana</name>
    <dbReference type="NCBI Taxonomy" id="2925830"/>
    <lineage>
        <taxon>Bacteria</taxon>
        <taxon>Bacillati</taxon>
        <taxon>Bacillota</taxon>
        <taxon>Bacilli</taxon>
        <taxon>Lactobacillales</taxon>
        <taxon>Lactobacillaceae</taxon>
        <taxon>Nicoliella</taxon>
    </lineage>
</organism>
<dbReference type="Proteomes" id="UP000831181">
    <property type="component" value="Chromosome"/>
</dbReference>